<organism evidence="11 12">
    <name type="scientific">Fusibacter tunisiensis</name>
    <dbReference type="NCBI Taxonomy" id="1008308"/>
    <lineage>
        <taxon>Bacteria</taxon>
        <taxon>Bacillati</taxon>
        <taxon>Bacillota</taxon>
        <taxon>Clostridia</taxon>
        <taxon>Eubacteriales</taxon>
        <taxon>Eubacteriales Family XII. Incertae Sedis</taxon>
        <taxon>Fusibacter</taxon>
    </lineage>
</organism>
<keyword evidence="8 9" id="KW-0784">Thiamine biosynthesis</keyword>
<evidence type="ECO:0000313" key="11">
    <source>
        <dbReference type="EMBL" id="MBM7561667.1"/>
    </source>
</evidence>
<comment type="catalytic activity">
    <reaction evidence="9">
        <text>[ThiS sulfur-carrier protein]-C-terminal Gly-Gly-AMP + S-sulfanyl-L-cysteinyl-[cysteine desulfurase] + AH2 = [ThiS sulfur-carrier protein]-C-terminal-Gly-aminoethanethioate + L-cysteinyl-[cysteine desulfurase] + A + AMP + 2 H(+)</text>
        <dbReference type="Rhea" id="RHEA:43340"/>
        <dbReference type="Rhea" id="RHEA-COMP:12157"/>
        <dbReference type="Rhea" id="RHEA-COMP:12158"/>
        <dbReference type="Rhea" id="RHEA-COMP:12910"/>
        <dbReference type="Rhea" id="RHEA-COMP:19908"/>
        <dbReference type="ChEBI" id="CHEBI:13193"/>
        <dbReference type="ChEBI" id="CHEBI:15378"/>
        <dbReference type="ChEBI" id="CHEBI:17499"/>
        <dbReference type="ChEBI" id="CHEBI:29950"/>
        <dbReference type="ChEBI" id="CHEBI:61963"/>
        <dbReference type="ChEBI" id="CHEBI:90618"/>
        <dbReference type="ChEBI" id="CHEBI:232372"/>
        <dbReference type="ChEBI" id="CHEBI:456215"/>
    </reaction>
</comment>
<dbReference type="Pfam" id="PF22025">
    <property type="entry name" value="ThiI_fer"/>
    <property type="match status" value="1"/>
</dbReference>
<dbReference type="SMART" id="SM00981">
    <property type="entry name" value="THUMP"/>
    <property type="match status" value="1"/>
</dbReference>
<protein>
    <recommendedName>
        <fullName evidence="9">Probable tRNA sulfurtransferase</fullName>
        <ecNumber evidence="9">2.8.1.4</ecNumber>
    </recommendedName>
    <alternativeName>
        <fullName evidence="9">Sulfur carrier protein ThiS sulfurtransferase</fullName>
    </alternativeName>
    <alternativeName>
        <fullName evidence="9">Thiamine biosynthesis protein ThiI</fullName>
    </alternativeName>
    <alternativeName>
        <fullName evidence="9">tRNA 4-thiouridine synthase</fullName>
    </alternativeName>
</protein>
<evidence type="ECO:0000256" key="6">
    <source>
        <dbReference type="ARBA" id="ARBA00022840"/>
    </source>
</evidence>
<evidence type="ECO:0000256" key="2">
    <source>
        <dbReference type="ARBA" id="ARBA00022490"/>
    </source>
</evidence>
<comment type="caution">
    <text evidence="11">The sequence shown here is derived from an EMBL/GenBank/DDBJ whole genome shotgun (WGS) entry which is preliminary data.</text>
</comment>
<dbReference type="InterPro" id="IPR004114">
    <property type="entry name" value="THUMP_dom"/>
</dbReference>
<feature type="binding site" evidence="9">
    <location>
        <position position="288"/>
    </location>
    <ligand>
        <name>ATP</name>
        <dbReference type="ChEBI" id="CHEBI:30616"/>
    </ligand>
</feature>
<reference evidence="11 12" key="1">
    <citation type="submission" date="2021-01" db="EMBL/GenBank/DDBJ databases">
        <title>Genomic Encyclopedia of Type Strains, Phase IV (KMG-IV): sequencing the most valuable type-strain genomes for metagenomic binning, comparative biology and taxonomic classification.</title>
        <authorList>
            <person name="Goeker M."/>
        </authorList>
    </citation>
    <scope>NUCLEOTIDE SEQUENCE [LARGE SCALE GENOMIC DNA]</scope>
    <source>
        <strain evidence="11 12">DSM 24436</strain>
    </source>
</reference>
<feature type="binding site" evidence="9">
    <location>
        <begin position="209"/>
        <end position="210"/>
    </location>
    <ligand>
        <name>ATP</name>
        <dbReference type="ChEBI" id="CHEBI:30616"/>
    </ligand>
</feature>
<evidence type="ECO:0000256" key="5">
    <source>
        <dbReference type="ARBA" id="ARBA00022741"/>
    </source>
</evidence>
<dbReference type="InterPro" id="IPR054173">
    <property type="entry name" value="ThiI_fer"/>
</dbReference>
<comment type="function">
    <text evidence="9">Catalyzes the ATP-dependent transfer of a sulfur to tRNA to produce 4-thiouridine in position 8 of tRNAs, which functions as a near-UV photosensor. Also catalyzes the transfer of sulfur to the sulfur carrier protein ThiS, forming ThiS-thiocarboxylate. This is a step in the synthesis of thiazole, in the thiamine biosynthesis pathway. The sulfur is donated as persulfide by IscS.</text>
</comment>
<dbReference type="InterPro" id="IPR049962">
    <property type="entry name" value="THUMP_ThiI"/>
</dbReference>
<dbReference type="Gene3D" id="3.40.50.620">
    <property type="entry name" value="HUPs"/>
    <property type="match status" value="1"/>
</dbReference>
<dbReference type="SUPFAM" id="SSF143437">
    <property type="entry name" value="THUMP domain-like"/>
    <property type="match status" value="1"/>
</dbReference>
<evidence type="ECO:0000256" key="7">
    <source>
        <dbReference type="ARBA" id="ARBA00022884"/>
    </source>
</evidence>
<dbReference type="InterPro" id="IPR014729">
    <property type="entry name" value="Rossmann-like_a/b/a_fold"/>
</dbReference>
<keyword evidence="7 9" id="KW-0694">RNA-binding</keyword>
<comment type="subcellular location">
    <subcellularLocation>
        <location evidence="1 9">Cytoplasm</location>
    </subcellularLocation>
</comment>
<keyword evidence="2 9" id="KW-0963">Cytoplasm</keyword>
<dbReference type="InterPro" id="IPR049961">
    <property type="entry name" value="ThiI_N"/>
</dbReference>
<dbReference type="Proteomes" id="UP000767854">
    <property type="component" value="Unassembled WGS sequence"/>
</dbReference>
<dbReference type="Gene3D" id="3.30.2130.30">
    <property type="match status" value="1"/>
</dbReference>
<sequence>MMRDLILVRYGEIALKGKNIRVFQKKFYKNIKKAVVQFNDVKVIDQFGRVYVECDSEDLELVIQAVTNVFGVVSVSPAIRVENDIEIMEERARQEVERLRLEEGAKTFKIETKRSNKGFPMTSPEINKRVGGYINQSIPEMAVDVHNPDILLTLEIRNWTYMFSKRYAGLGGMPYGSAGKGILLLSGGIDSPVAGYLMARRGMELEAVHFHSYPFTSERALEKVIDLGRRLTHYTRTLKIHSINILEIQKSINENCPSEEMTILSRVFMMQLAQRVAEEVGGKCLITGENLGQVASQTMEGLTVTNTNVDIPVLRPLIAYDKVEIIDVAKKIDTFETSILPYEDCCTVFLPDRVVTKPRVDKISASLELVDREGLIEEALARKEMIIISEGEVLTR</sequence>
<dbReference type="PANTHER" id="PTHR43209:SF1">
    <property type="entry name" value="TRNA SULFURTRANSFERASE"/>
    <property type="match status" value="1"/>
</dbReference>
<dbReference type="Pfam" id="PF02568">
    <property type="entry name" value="ThiI"/>
    <property type="match status" value="1"/>
</dbReference>
<dbReference type="SUPFAM" id="SSF52402">
    <property type="entry name" value="Adenine nucleotide alpha hydrolases-like"/>
    <property type="match status" value="1"/>
</dbReference>
<feature type="binding site" evidence="9">
    <location>
        <position position="297"/>
    </location>
    <ligand>
        <name>ATP</name>
        <dbReference type="ChEBI" id="CHEBI:30616"/>
    </ligand>
</feature>
<dbReference type="EMBL" id="JAFBDT010000006">
    <property type="protein sequence ID" value="MBM7561667.1"/>
    <property type="molecule type" value="Genomic_DNA"/>
</dbReference>
<dbReference type="InterPro" id="IPR050102">
    <property type="entry name" value="tRNA_sulfurtransferase_ThiI"/>
</dbReference>
<name>A0ABS2MQI6_9FIRM</name>
<evidence type="ECO:0000256" key="4">
    <source>
        <dbReference type="ARBA" id="ARBA00022679"/>
    </source>
</evidence>
<dbReference type="CDD" id="cd11716">
    <property type="entry name" value="THUMP_ThiI"/>
    <property type="match status" value="1"/>
</dbReference>
<evidence type="ECO:0000256" key="1">
    <source>
        <dbReference type="ARBA" id="ARBA00004496"/>
    </source>
</evidence>
<dbReference type="EC" id="2.8.1.4" evidence="9"/>
<comment type="catalytic activity">
    <reaction evidence="9">
        <text>[ThiI sulfur-carrier protein]-S-sulfanyl-L-cysteine + a uridine in tRNA + 2 reduced [2Fe-2S]-[ferredoxin] + ATP + H(+) = [ThiI sulfur-carrier protein]-L-cysteine + a 4-thiouridine in tRNA + 2 oxidized [2Fe-2S]-[ferredoxin] + AMP + diphosphate</text>
        <dbReference type="Rhea" id="RHEA:24176"/>
        <dbReference type="Rhea" id="RHEA-COMP:10000"/>
        <dbReference type="Rhea" id="RHEA-COMP:10001"/>
        <dbReference type="Rhea" id="RHEA-COMP:13337"/>
        <dbReference type="Rhea" id="RHEA-COMP:13338"/>
        <dbReference type="Rhea" id="RHEA-COMP:13339"/>
        <dbReference type="Rhea" id="RHEA-COMP:13340"/>
        <dbReference type="ChEBI" id="CHEBI:15378"/>
        <dbReference type="ChEBI" id="CHEBI:29950"/>
        <dbReference type="ChEBI" id="CHEBI:30616"/>
        <dbReference type="ChEBI" id="CHEBI:33019"/>
        <dbReference type="ChEBI" id="CHEBI:33737"/>
        <dbReference type="ChEBI" id="CHEBI:33738"/>
        <dbReference type="ChEBI" id="CHEBI:61963"/>
        <dbReference type="ChEBI" id="CHEBI:65315"/>
        <dbReference type="ChEBI" id="CHEBI:136798"/>
        <dbReference type="ChEBI" id="CHEBI:456215"/>
        <dbReference type="EC" id="2.8.1.4"/>
    </reaction>
</comment>
<evidence type="ECO:0000256" key="9">
    <source>
        <dbReference type="HAMAP-Rule" id="MF_00021"/>
    </source>
</evidence>
<keyword evidence="4 9" id="KW-0808">Transferase</keyword>
<dbReference type="CDD" id="cd01712">
    <property type="entry name" value="PPase_ThiI"/>
    <property type="match status" value="1"/>
</dbReference>
<evidence type="ECO:0000256" key="8">
    <source>
        <dbReference type="ARBA" id="ARBA00022977"/>
    </source>
</evidence>
<dbReference type="RefSeq" id="WP_341534658.1">
    <property type="nucleotide sequence ID" value="NZ_JAFBDT010000006.1"/>
</dbReference>
<accession>A0ABS2MQI6</accession>
<feature type="domain" description="THUMP" evidence="10">
    <location>
        <begin position="60"/>
        <end position="167"/>
    </location>
</feature>
<gene>
    <name evidence="9" type="primary">thiI</name>
    <name evidence="11" type="ORF">JOC49_001187</name>
</gene>
<evidence type="ECO:0000313" key="12">
    <source>
        <dbReference type="Proteomes" id="UP000767854"/>
    </source>
</evidence>
<dbReference type="NCBIfam" id="TIGR00342">
    <property type="entry name" value="tRNA uracil 4-sulfurtransferase ThiI"/>
    <property type="match status" value="1"/>
</dbReference>
<keyword evidence="6 9" id="KW-0067">ATP-binding</keyword>
<keyword evidence="3 9" id="KW-0820">tRNA-binding</keyword>
<keyword evidence="12" id="KW-1185">Reference proteome</keyword>
<evidence type="ECO:0000256" key="3">
    <source>
        <dbReference type="ARBA" id="ARBA00022555"/>
    </source>
</evidence>
<comment type="pathway">
    <text evidence="9">Cofactor biosynthesis; thiamine diphosphate biosynthesis.</text>
</comment>
<keyword evidence="5 9" id="KW-0547">Nucleotide-binding</keyword>
<dbReference type="PROSITE" id="PS51165">
    <property type="entry name" value="THUMP"/>
    <property type="match status" value="1"/>
</dbReference>
<dbReference type="InterPro" id="IPR003720">
    <property type="entry name" value="tRNA_STrfase"/>
</dbReference>
<evidence type="ECO:0000259" key="10">
    <source>
        <dbReference type="PROSITE" id="PS51165"/>
    </source>
</evidence>
<dbReference type="Pfam" id="PF02926">
    <property type="entry name" value="THUMP"/>
    <property type="match status" value="1"/>
</dbReference>
<dbReference type="HAMAP" id="MF_00021">
    <property type="entry name" value="ThiI"/>
    <property type="match status" value="1"/>
</dbReference>
<dbReference type="InterPro" id="IPR020536">
    <property type="entry name" value="ThiI_AANH"/>
</dbReference>
<comment type="similarity">
    <text evidence="9">Belongs to the ThiI family.</text>
</comment>
<feature type="binding site" evidence="9">
    <location>
        <begin position="184"/>
        <end position="185"/>
    </location>
    <ligand>
        <name>ATP</name>
        <dbReference type="ChEBI" id="CHEBI:30616"/>
    </ligand>
</feature>
<proteinExistence type="inferred from homology"/>
<feature type="binding site" evidence="9">
    <location>
        <position position="266"/>
    </location>
    <ligand>
        <name>ATP</name>
        <dbReference type="ChEBI" id="CHEBI:30616"/>
    </ligand>
</feature>
<dbReference type="PANTHER" id="PTHR43209">
    <property type="entry name" value="TRNA SULFURTRANSFERASE"/>
    <property type="match status" value="1"/>
</dbReference>